<dbReference type="InterPro" id="IPR035979">
    <property type="entry name" value="RBD_domain_sf"/>
</dbReference>
<feature type="compositionally biased region" description="Basic and acidic residues" evidence="1">
    <location>
        <begin position="244"/>
        <end position="255"/>
    </location>
</feature>
<feature type="region of interest" description="Disordered" evidence="1">
    <location>
        <begin position="235"/>
        <end position="255"/>
    </location>
</feature>
<dbReference type="AlphaFoldDB" id="A0A2N0PE55"/>
<dbReference type="VEuPathDB" id="FungiDB:RhiirFUN_008198"/>
<comment type="caution">
    <text evidence="2">The sequence shown here is derived from an EMBL/GenBank/DDBJ whole genome shotgun (WGS) entry which is preliminary data.</text>
</comment>
<evidence type="ECO:0000256" key="1">
    <source>
        <dbReference type="SAM" id="MobiDB-lite"/>
    </source>
</evidence>
<feature type="region of interest" description="Disordered" evidence="1">
    <location>
        <begin position="1"/>
        <end position="20"/>
    </location>
</feature>
<dbReference type="VEuPathDB" id="FungiDB:RhiirA1_480338"/>
<gene>
    <name evidence="2" type="ORF">RhiirA5_421332</name>
</gene>
<reference evidence="2 3" key="1">
    <citation type="submission" date="2016-04" db="EMBL/GenBank/DDBJ databases">
        <title>Genome analyses suggest a sexual origin of heterokaryosis in a supposedly ancient asexual fungus.</title>
        <authorList>
            <person name="Ropars J."/>
            <person name="Sedzielewska K."/>
            <person name="Noel J."/>
            <person name="Charron P."/>
            <person name="Farinelli L."/>
            <person name="Marton T."/>
            <person name="Kruger M."/>
            <person name="Pelin A."/>
            <person name="Brachmann A."/>
            <person name="Corradi N."/>
        </authorList>
    </citation>
    <scope>NUCLEOTIDE SEQUENCE [LARGE SCALE GENOMIC DNA]</scope>
    <source>
        <strain evidence="2 3">A5</strain>
    </source>
</reference>
<accession>A0A2N0PE55</accession>
<dbReference type="VEuPathDB" id="FungiDB:RhiirA1_482017"/>
<dbReference type="SUPFAM" id="SSF54928">
    <property type="entry name" value="RNA-binding domain, RBD"/>
    <property type="match status" value="1"/>
</dbReference>
<organism evidence="2 3">
    <name type="scientific">Rhizophagus irregularis</name>
    <dbReference type="NCBI Taxonomy" id="588596"/>
    <lineage>
        <taxon>Eukaryota</taxon>
        <taxon>Fungi</taxon>
        <taxon>Fungi incertae sedis</taxon>
        <taxon>Mucoromycota</taxon>
        <taxon>Glomeromycotina</taxon>
        <taxon>Glomeromycetes</taxon>
        <taxon>Glomerales</taxon>
        <taxon>Glomeraceae</taxon>
        <taxon>Rhizophagus</taxon>
    </lineage>
</organism>
<proteinExistence type="predicted"/>
<dbReference type="GO" id="GO:0003676">
    <property type="term" value="F:nucleic acid binding"/>
    <property type="evidence" value="ECO:0007669"/>
    <property type="project" value="InterPro"/>
</dbReference>
<dbReference type="InterPro" id="IPR036691">
    <property type="entry name" value="Endo/exonu/phosph_ase_sf"/>
</dbReference>
<name>A0A2N0PE55_9GLOM</name>
<dbReference type="SUPFAM" id="SSF56219">
    <property type="entry name" value="DNase I-like"/>
    <property type="match status" value="1"/>
</dbReference>
<dbReference type="EMBL" id="LLXJ01000917">
    <property type="protein sequence ID" value="PKC05106.1"/>
    <property type="molecule type" value="Genomic_DNA"/>
</dbReference>
<protein>
    <submittedName>
        <fullName evidence="2">Uncharacterized protein</fullName>
    </submittedName>
</protein>
<evidence type="ECO:0000313" key="3">
    <source>
        <dbReference type="Proteomes" id="UP000232722"/>
    </source>
</evidence>
<dbReference type="Proteomes" id="UP000232722">
    <property type="component" value="Unassembled WGS sequence"/>
</dbReference>
<sequence>MTDREFSSFSSYSSKATTQGSGDNKIIVVYFHSKPDMEKAIVAPITSLHNLQFHEHNSSAKKVDEQLRTLVVTDIPLFITDAQLRGTFSRYSIVTHCRMCLSKLKLQTGQFGPDYRWFGLEPKSLPLKNRPWGLLALSNLLALLGMNLPMFFSFNDKLRELYNKHLPPSHSAKRHNHFAYSANSQQRSYADITEITHLTTEFAQLQNRVKWLEDQYSSPPILRSSQPHVPLPLETESIDQGWDNNDKPSDPRRLSDNLMDFSFPVSPQHGPNFIAQSHIPLPPQMSLIPVTELTKTVQQGMAQQQQFLAARDNCYWACSSSPRPHDGVGILLSNPLHKHVQMIDSWEGRLLKIDLFFHQTKISLISLYNPPSGSLWAAIRIVELRATNRNSTPKSAILRNLKIICEPILIPDNTYFYDSGASCLDYIWSSPGFPAPGLFSQVVPCPEISDRPFTDHHTLITVFDFSTCLAVLAKSHLKQKKEGRVVFTYNSTTEAHWTAFSSDVSSRLQLNINISGPYMEFDFSRLSLDKLWHTLKRIILGAAIKHLPKKNVSNTYRHSYPPDLTKLIAVNKFLDKLLFRLTTTRPSRPTQLLQMLLALPRRLKDLANLILDYVIPFMQLHYCPPLNPFYGFRNP</sequence>
<reference evidence="2 3" key="2">
    <citation type="submission" date="2017-09" db="EMBL/GenBank/DDBJ databases">
        <title>Extensive intraspecific genome diversity in a model arbuscular mycorrhizal fungus.</title>
        <authorList>
            <person name="Chen E.C."/>
            <person name="Morin E."/>
            <person name="Beaudet D."/>
            <person name="Noel J."/>
            <person name="Ndikumana S."/>
            <person name="Charron P."/>
            <person name="St-Onge C."/>
            <person name="Giorgi J."/>
            <person name="Grigoriev I.V."/>
            <person name="Roux C."/>
            <person name="Martin F.M."/>
            <person name="Corradi N."/>
        </authorList>
    </citation>
    <scope>NUCLEOTIDE SEQUENCE [LARGE SCALE GENOMIC DNA]</scope>
    <source>
        <strain evidence="2 3">A5</strain>
    </source>
</reference>
<dbReference type="Gene3D" id="3.60.10.10">
    <property type="entry name" value="Endonuclease/exonuclease/phosphatase"/>
    <property type="match status" value="1"/>
</dbReference>
<evidence type="ECO:0000313" key="2">
    <source>
        <dbReference type="EMBL" id="PKC05106.1"/>
    </source>
</evidence>